<keyword evidence="1" id="KW-1133">Transmembrane helix</keyword>
<keyword evidence="1" id="KW-0472">Membrane</keyword>
<protein>
    <submittedName>
        <fullName evidence="2">YvrJ family protein</fullName>
    </submittedName>
</protein>
<reference evidence="3" key="1">
    <citation type="journal article" date="2019" name="Int. J. Syst. Evol. Microbiol.">
        <title>The Global Catalogue of Microorganisms (GCM) 10K type strain sequencing project: providing services to taxonomists for standard genome sequencing and annotation.</title>
        <authorList>
            <consortium name="The Broad Institute Genomics Platform"/>
            <consortium name="The Broad Institute Genome Sequencing Center for Infectious Disease"/>
            <person name="Wu L."/>
            <person name="Ma J."/>
        </authorList>
    </citation>
    <scope>NUCLEOTIDE SEQUENCE [LARGE SCALE GENOMIC DNA]</scope>
    <source>
        <strain evidence="3">CCUG 56608</strain>
    </source>
</reference>
<feature type="transmembrane region" description="Helical" evidence="1">
    <location>
        <begin position="6"/>
        <end position="26"/>
    </location>
</feature>
<comment type="caution">
    <text evidence="2">The sequence shown here is derived from an EMBL/GenBank/DDBJ whole genome shotgun (WGS) entry which is preliminary data.</text>
</comment>
<dbReference type="RefSeq" id="WP_379590191.1">
    <property type="nucleotide sequence ID" value="NZ_JBHTKK010000001.1"/>
</dbReference>
<sequence length="56" mass="6466">MDNLPDWAILLGNFGFPTLVAVYLLIRFEKRIHNLTEAIRELERTTLHKQGGTNND</sequence>
<evidence type="ECO:0000256" key="1">
    <source>
        <dbReference type="SAM" id="Phobius"/>
    </source>
</evidence>
<gene>
    <name evidence="2" type="ORF">ACFQ19_01700</name>
</gene>
<dbReference type="Pfam" id="PF12841">
    <property type="entry name" value="YvrJ"/>
    <property type="match status" value="1"/>
</dbReference>
<keyword evidence="3" id="KW-1185">Reference proteome</keyword>
<evidence type="ECO:0000313" key="3">
    <source>
        <dbReference type="Proteomes" id="UP001597041"/>
    </source>
</evidence>
<keyword evidence="1" id="KW-0812">Transmembrane</keyword>
<dbReference type="Proteomes" id="UP001597041">
    <property type="component" value="Unassembled WGS sequence"/>
</dbReference>
<name>A0ABW3NB57_9BACI</name>
<dbReference type="InterPro" id="IPR024419">
    <property type="entry name" value="YvrJ"/>
</dbReference>
<organism evidence="2 3">
    <name type="scientific">Oceanobacillus locisalsi</name>
    <dbReference type="NCBI Taxonomy" id="546107"/>
    <lineage>
        <taxon>Bacteria</taxon>
        <taxon>Bacillati</taxon>
        <taxon>Bacillota</taxon>
        <taxon>Bacilli</taxon>
        <taxon>Bacillales</taxon>
        <taxon>Bacillaceae</taxon>
        <taxon>Oceanobacillus</taxon>
    </lineage>
</organism>
<evidence type="ECO:0000313" key="2">
    <source>
        <dbReference type="EMBL" id="MFD1064729.1"/>
    </source>
</evidence>
<accession>A0ABW3NB57</accession>
<dbReference type="EMBL" id="JBHTKK010000001">
    <property type="protein sequence ID" value="MFD1064729.1"/>
    <property type="molecule type" value="Genomic_DNA"/>
</dbReference>
<proteinExistence type="predicted"/>